<feature type="domain" description="DUF4179" evidence="2">
    <location>
        <begin position="51"/>
        <end position="128"/>
    </location>
</feature>
<dbReference type="EMBL" id="JACOPK010000003">
    <property type="protein sequence ID" value="MBC5695028.1"/>
    <property type="molecule type" value="Genomic_DNA"/>
</dbReference>
<keyword evidence="1" id="KW-0472">Membrane</keyword>
<keyword evidence="1" id="KW-1133">Transmembrane helix</keyword>
<sequence>MNKEYNDNREYKNALDELHFSEEAKNRMVERLMERAEQPAPRRVRRFPRIAAVGVAAALVLSIGAGASGVLKSASEVFAGVFGPTADTEIIDQIGRPIGASDTSNGVTVTADAILFDGYNYLISYTLEKDDGSAFDCTKNPDTGLYDLYWKRSDSTIGRGVDGASGSSYFYDENPSDNAIQYVETMSYNDAVQTGGTVKITLGDLCVLNSENGEPTTIAKGAWRLKFKLEADNSAVELPAGQNIDVNGRSAAVDTIVLSPIGYHVVYTVDGEATFDTLYDENGEEIPQENGREPAGVCSTWESYAAKLLITKTDGTVLDFSDFGGSMDPHDGKTVCTRQGTFDTVIPLDDIASVTIGDVSIPIE</sequence>
<comment type="caution">
    <text evidence="3">The sequence shown here is derived from an EMBL/GenBank/DDBJ whole genome shotgun (WGS) entry which is preliminary data.</text>
</comment>
<dbReference type="Gene3D" id="2.60.40.1630">
    <property type="entry name" value="bacillus anthracis domain"/>
    <property type="match status" value="1"/>
</dbReference>
<keyword evidence="1" id="KW-0812">Transmembrane</keyword>
<keyword evidence="4" id="KW-1185">Reference proteome</keyword>
<accession>A0ABR7GL53</accession>
<reference evidence="3 4" key="1">
    <citation type="submission" date="2020-08" db="EMBL/GenBank/DDBJ databases">
        <title>Genome public.</title>
        <authorList>
            <person name="Liu C."/>
            <person name="Sun Q."/>
        </authorList>
    </citation>
    <scope>NUCLEOTIDE SEQUENCE [LARGE SCALE GENOMIC DNA]</scope>
    <source>
        <strain evidence="3 4">M2</strain>
    </source>
</reference>
<dbReference type="RefSeq" id="WP_186969338.1">
    <property type="nucleotide sequence ID" value="NZ_JACOPK010000003.1"/>
</dbReference>
<evidence type="ECO:0000313" key="3">
    <source>
        <dbReference type="EMBL" id="MBC5695028.1"/>
    </source>
</evidence>
<protein>
    <submittedName>
        <fullName evidence="3">DUF4179 domain-containing protein</fullName>
    </submittedName>
</protein>
<dbReference type="Pfam" id="PF13786">
    <property type="entry name" value="DUF4179"/>
    <property type="match status" value="1"/>
</dbReference>
<evidence type="ECO:0000313" key="4">
    <source>
        <dbReference type="Proteomes" id="UP000641741"/>
    </source>
</evidence>
<proteinExistence type="predicted"/>
<name>A0ABR7GL53_9FIRM</name>
<evidence type="ECO:0000256" key="1">
    <source>
        <dbReference type="SAM" id="Phobius"/>
    </source>
</evidence>
<gene>
    <name evidence="3" type="ORF">H8S02_03590</name>
</gene>
<dbReference type="InterPro" id="IPR025436">
    <property type="entry name" value="DUF4179"/>
</dbReference>
<organism evidence="3 4">
    <name type="scientific">Agathobaculum hominis</name>
    <dbReference type="NCBI Taxonomy" id="2763014"/>
    <lineage>
        <taxon>Bacteria</taxon>
        <taxon>Bacillati</taxon>
        <taxon>Bacillota</taxon>
        <taxon>Clostridia</taxon>
        <taxon>Eubacteriales</taxon>
        <taxon>Butyricicoccaceae</taxon>
        <taxon>Agathobaculum</taxon>
    </lineage>
</organism>
<dbReference type="Proteomes" id="UP000641741">
    <property type="component" value="Unassembled WGS sequence"/>
</dbReference>
<feature type="transmembrane region" description="Helical" evidence="1">
    <location>
        <begin position="50"/>
        <end position="71"/>
    </location>
</feature>
<evidence type="ECO:0000259" key="2">
    <source>
        <dbReference type="Pfam" id="PF13786"/>
    </source>
</evidence>